<accession>A0A4R7ERI1</accession>
<dbReference type="Proteomes" id="UP000295215">
    <property type="component" value="Unassembled WGS sequence"/>
</dbReference>
<keyword evidence="2 6" id="KW-1003">Cell membrane</keyword>
<keyword evidence="4 6" id="KW-1133">Transmembrane helix</keyword>
<dbReference type="PANTHER" id="PTHR30341:SF0">
    <property type="entry name" value="NA(+)_H(+) ANTIPORTER NHAA"/>
    <property type="match status" value="1"/>
</dbReference>
<dbReference type="NCBIfam" id="TIGR00773">
    <property type="entry name" value="NhaA"/>
    <property type="match status" value="1"/>
</dbReference>
<comment type="caution">
    <text evidence="7">The sequence shown here is derived from an EMBL/GenBank/DDBJ whole genome shotgun (WGS) entry which is preliminary data.</text>
</comment>
<evidence type="ECO:0000256" key="4">
    <source>
        <dbReference type="ARBA" id="ARBA00022989"/>
    </source>
</evidence>
<comment type="function">
    <text evidence="6">Na(+)/H(+) antiporter that extrudes sodium in exchange for external protons.</text>
</comment>
<evidence type="ECO:0000256" key="6">
    <source>
        <dbReference type="HAMAP-Rule" id="MF_01844"/>
    </source>
</evidence>
<keyword evidence="6" id="KW-0739">Sodium transport</keyword>
<dbReference type="InterPro" id="IPR004670">
    <property type="entry name" value="NhaA"/>
</dbReference>
<feature type="transmembrane region" description="Helical" evidence="6">
    <location>
        <begin position="141"/>
        <end position="162"/>
    </location>
</feature>
<sequence length="479" mass="51645">MNKVLITYNVVIKSDWDLSKIKGKIIFANKFCKMTHKIKTTPVDKWVAEPINRFMKKSTSGGVVLFIAALIAIFMANSQWAEQYAAFWENNHIGFSLNNMVLSHSFKEWVNDGLMAIFFFVVGLELKRELTTGELSSPKKAMLPIIAAIGGMVVPALVYAVFNAGTDAAHGWGIPMATDIAFALGVLYLLGDKVPTSLKVFLTALAIADDLGAVLVIAIFYTSDLSLVNLGIGLGFFGLLIISNLIGIKSTIYYAIIGIGGIWLAFLLSGVHATIAAVLAAFAIPSTSRVNESYFVDKMIKLKERFLKIDPNDKIPALTGEQMDCVEDMRSLTKDALPASIRLEHSMHSFVSFVVMPVFALANAAIPISLGEGETISYVTVGVALGLLIGKVLGVSGLTALLIRLKVVPMPEGMNYKNLLGIGFLAAIGFTMSLFVTELAFDVNLHPDFPDQAKLGILIASGLGGIIGYVFLALAGRKK</sequence>
<dbReference type="EMBL" id="SOAG01000022">
    <property type="protein sequence ID" value="TDS55310.1"/>
    <property type="molecule type" value="Genomic_DNA"/>
</dbReference>
<keyword evidence="6" id="KW-0406">Ion transport</keyword>
<keyword evidence="8" id="KW-1185">Reference proteome</keyword>
<evidence type="ECO:0000256" key="2">
    <source>
        <dbReference type="ARBA" id="ARBA00022475"/>
    </source>
</evidence>
<protein>
    <recommendedName>
        <fullName evidence="6">Na(+)/H(+) antiporter NhaA</fullName>
    </recommendedName>
    <alternativeName>
        <fullName evidence="6">Sodium/proton antiporter NhaA</fullName>
    </alternativeName>
</protein>
<comment type="similarity">
    <text evidence="6">Belongs to the NhaA Na(+)/H(+) (TC 2.A.33) antiporter family.</text>
</comment>
<dbReference type="Pfam" id="PF06965">
    <property type="entry name" value="Na_H_antiport_1"/>
    <property type="match status" value="1"/>
</dbReference>
<feature type="transmembrane region" description="Helical" evidence="6">
    <location>
        <begin position="415"/>
        <end position="435"/>
    </location>
</feature>
<reference evidence="7 8" key="1">
    <citation type="submission" date="2019-03" db="EMBL/GenBank/DDBJ databases">
        <title>Genomic Encyclopedia of Archaeal and Bacterial Type Strains, Phase II (KMG-II): from individual species to whole genera.</title>
        <authorList>
            <person name="Goeker M."/>
        </authorList>
    </citation>
    <scope>NUCLEOTIDE SEQUENCE [LARGE SCALE GENOMIC DNA]</scope>
    <source>
        <strain evidence="7 8">DSM 28213</strain>
    </source>
</reference>
<evidence type="ECO:0000256" key="3">
    <source>
        <dbReference type="ARBA" id="ARBA00022692"/>
    </source>
</evidence>
<keyword evidence="5 6" id="KW-0472">Membrane</keyword>
<keyword evidence="6" id="KW-0050">Antiport</keyword>
<feature type="transmembrane region" description="Helical" evidence="6">
    <location>
        <begin position="63"/>
        <end position="81"/>
    </location>
</feature>
<dbReference type="InterPro" id="IPR023171">
    <property type="entry name" value="Na/H_antiporter_dom_sf"/>
</dbReference>
<dbReference type="Gene3D" id="1.20.1530.10">
    <property type="entry name" value="Na+/H+ antiporter like domain"/>
    <property type="match status" value="1"/>
</dbReference>
<keyword evidence="6" id="KW-0915">Sodium</keyword>
<feature type="transmembrane region" description="Helical" evidence="6">
    <location>
        <begin position="350"/>
        <end position="370"/>
    </location>
</feature>
<evidence type="ECO:0000256" key="5">
    <source>
        <dbReference type="ARBA" id="ARBA00023136"/>
    </source>
</evidence>
<feature type="transmembrane region" description="Helical" evidence="6">
    <location>
        <begin position="168"/>
        <end position="190"/>
    </location>
</feature>
<comment type="subcellular location">
    <subcellularLocation>
        <location evidence="1">Cell inner membrane</location>
        <topology evidence="1">Multi-pass membrane protein</topology>
    </subcellularLocation>
    <subcellularLocation>
        <location evidence="6">Cell membrane</location>
        <topology evidence="6">Multi-pass membrane protein</topology>
    </subcellularLocation>
</comment>
<feature type="transmembrane region" description="Helical" evidence="6">
    <location>
        <begin position="202"/>
        <end position="221"/>
    </location>
</feature>
<dbReference type="GO" id="GO:0015385">
    <property type="term" value="F:sodium:proton antiporter activity"/>
    <property type="evidence" value="ECO:0007669"/>
    <property type="project" value="UniProtKB-UniRule"/>
</dbReference>
<evidence type="ECO:0000256" key="1">
    <source>
        <dbReference type="ARBA" id="ARBA00004429"/>
    </source>
</evidence>
<comment type="caution">
    <text evidence="6">Lacks conserved residue(s) required for the propagation of feature annotation.</text>
</comment>
<dbReference type="HAMAP" id="MF_01844">
    <property type="entry name" value="NhaA"/>
    <property type="match status" value="1"/>
</dbReference>
<organism evidence="7 8">
    <name type="scientific">Myroides indicus</name>
    <dbReference type="NCBI Taxonomy" id="1323422"/>
    <lineage>
        <taxon>Bacteria</taxon>
        <taxon>Pseudomonadati</taxon>
        <taxon>Bacteroidota</taxon>
        <taxon>Flavobacteriia</taxon>
        <taxon>Flavobacteriales</taxon>
        <taxon>Flavobacteriaceae</taxon>
        <taxon>Myroides</taxon>
    </lineage>
</organism>
<keyword evidence="6" id="KW-0813">Transport</keyword>
<comment type="catalytic activity">
    <reaction evidence="6">
        <text>Na(+)(in) + 2 H(+)(out) = Na(+)(out) + 2 H(+)(in)</text>
        <dbReference type="Rhea" id="RHEA:29251"/>
        <dbReference type="ChEBI" id="CHEBI:15378"/>
        <dbReference type="ChEBI" id="CHEBI:29101"/>
    </reaction>
</comment>
<evidence type="ECO:0000313" key="8">
    <source>
        <dbReference type="Proteomes" id="UP000295215"/>
    </source>
</evidence>
<feature type="transmembrane region" description="Helical" evidence="6">
    <location>
        <begin position="376"/>
        <end position="403"/>
    </location>
</feature>
<name>A0A4R7ERI1_9FLAO</name>
<dbReference type="PANTHER" id="PTHR30341">
    <property type="entry name" value="SODIUM ION/PROTON ANTIPORTER NHAA-RELATED"/>
    <property type="match status" value="1"/>
</dbReference>
<dbReference type="GO" id="GO:0005886">
    <property type="term" value="C:plasma membrane"/>
    <property type="evidence" value="ECO:0007669"/>
    <property type="project" value="UniProtKB-SubCell"/>
</dbReference>
<keyword evidence="3 6" id="KW-0812">Transmembrane</keyword>
<dbReference type="GO" id="GO:0006885">
    <property type="term" value="P:regulation of pH"/>
    <property type="evidence" value="ECO:0007669"/>
    <property type="project" value="UniProtKB-UniRule"/>
</dbReference>
<feature type="transmembrane region" description="Helical" evidence="6">
    <location>
        <begin position="455"/>
        <end position="475"/>
    </location>
</feature>
<proteinExistence type="inferred from homology"/>
<gene>
    <name evidence="6" type="primary">nhaA</name>
    <name evidence="7" type="ORF">C8P70_12230</name>
</gene>
<dbReference type="AlphaFoldDB" id="A0A4R7ERI1"/>
<evidence type="ECO:0000313" key="7">
    <source>
        <dbReference type="EMBL" id="TDS55310.1"/>
    </source>
</evidence>